<dbReference type="GeneID" id="64820453"/>
<dbReference type="GO" id="GO:0005524">
    <property type="term" value="F:ATP binding"/>
    <property type="evidence" value="ECO:0007669"/>
    <property type="project" value="UniProtKB-KW"/>
</dbReference>
<keyword evidence="4" id="KW-0067">ATP-binding</keyword>
<dbReference type="KEGG" id="meme:HYG87_06770"/>
<dbReference type="InterPro" id="IPR004484">
    <property type="entry name" value="CbiA/CobB_synth"/>
</dbReference>
<dbReference type="InterPro" id="IPR029062">
    <property type="entry name" value="Class_I_gatase-like"/>
</dbReference>
<organism evidence="9 10">
    <name type="scientific">Methanobacterium alkalithermotolerans</name>
    <dbReference type="NCBI Taxonomy" id="2731220"/>
    <lineage>
        <taxon>Archaea</taxon>
        <taxon>Methanobacteriati</taxon>
        <taxon>Methanobacteriota</taxon>
        <taxon>Methanomada group</taxon>
        <taxon>Methanobacteria</taxon>
        <taxon>Methanobacteriales</taxon>
        <taxon>Methanobacteriaceae</taxon>
        <taxon>Methanobacterium</taxon>
    </lineage>
</organism>
<evidence type="ECO:0000313" key="10">
    <source>
        <dbReference type="Proteomes" id="UP000681041"/>
    </source>
</evidence>
<dbReference type="GO" id="GO:0042242">
    <property type="term" value="F:cobyrinic acid a,c-diamide synthase activity"/>
    <property type="evidence" value="ECO:0007669"/>
    <property type="project" value="InterPro"/>
</dbReference>
<sequence>MKIGLVYVKGAVPGFEDFGFLPTHLLKGNGMVKGEKAHKVLDGLIIPGGSIMESGSLTGELGEEIHRMNQEGKFILGICSGFQVLAQKTDIGRRSPCPIIKEGLGILDVSFSPLISNDQVEATIVDESFLTRGLRGETISGFHCHTYGQLEGEGPTILKSKIKRVNYSDSPQEVVAGVKNLEGNVVGTMLHGCLDENPALVENILEFLGASEKQVQGIYNDNKELLKKIKQEVGIETGLKPSENVNKTMNKFREGADRIPPTLMIASTGSDSGKTFISTGLAGALYKKGLKVAILKVGPDIRDIVPALYLTKGKMEKYSSIKIGHLGWMELTLALENLKKNQFDLVIIEGVMGVFTGILNEKIPYSGAEIALAANIPVIMVSGCNKGGIETAAVDVVSQVKLLEKMGIKVPGIILNRVYNQDIFHHVKKYIKKETRTRQVMALPKVKMKQRGTTPEVEIKLEEFCISALKTAEEHLDLNKILMMAHEPEFSGYLTREDIENFF</sequence>
<dbReference type="PANTHER" id="PTHR43873:SF2">
    <property type="entry name" value="COBYRIC ACID SYNTHASE"/>
    <property type="match status" value="1"/>
</dbReference>
<evidence type="ECO:0000256" key="1">
    <source>
        <dbReference type="ARBA" id="ARBA00001946"/>
    </source>
</evidence>
<dbReference type="InterPro" id="IPR027417">
    <property type="entry name" value="P-loop_NTPase"/>
</dbReference>
<keyword evidence="3" id="KW-0547">Nucleotide-binding</keyword>
<dbReference type="SMART" id="SM01211">
    <property type="entry name" value="GATase_5"/>
    <property type="match status" value="1"/>
</dbReference>
<dbReference type="SUPFAM" id="SSF52540">
    <property type="entry name" value="P-loop containing nucleoside triphosphate hydrolases"/>
    <property type="match status" value="1"/>
</dbReference>
<dbReference type="SUPFAM" id="SSF52317">
    <property type="entry name" value="Class I glutamine amidotransferase-like"/>
    <property type="match status" value="1"/>
</dbReference>
<dbReference type="InterPro" id="IPR002586">
    <property type="entry name" value="CobQ/CobB/MinD/ParA_Nub-bd_dom"/>
</dbReference>
<name>A0A8T8K8P0_9EURY</name>
<feature type="domain" description="CobB/CobQ-like glutamine amidotransferase" evidence="8">
    <location>
        <begin position="30"/>
        <end position="197"/>
    </location>
</feature>
<evidence type="ECO:0000256" key="4">
    <source>
        <dbReference type="ARBA" id="ARBA00022840"/>
    </source>
</evidence>
<dbReference type="Gene3D" id="3.40.50.300">
    <property type="entry name" value="P-loop containing nucleotide triphosphate hydrolases"/>
    <property type="match status" value="2"/>
</dbReference>
<gene>
    <name evidence="9" type="ORF">HYG87_06770</name>
</gene>
<reference evidence="9" key="1">
    <citation type="submission" date="2020-07" db="EMBL/GenBank/DDBJ databases">
        <title>Methanobacterium. sp. MethCan genome.</title>
        <authorList>
            <person name="Postec A."/>
            <person name="Quemeneur M."/>
        </authorList>
    </citation>
    <scope>NUCLEOTIDE SEQUENCE</scope>
    <source>
        <strain evidence="9">MethCAN</strain>
    </source>
</reference>
<accession>A0A8T8K8P0</accession>
<feature type="domain" description="CobQ/CobB/MinD/ParA nucleotide binding" evidence="7">
    <location>
        <begin position="263"/>
        <end position="442"/>
    </location>
</feature>
<dbReference type="NCBIfam" id="NF004921">
    <property type="entry name" value="PRK06278.1"/>
    <property type="match status" value="1"/>
</dbReference>
<proteinExistence type="predicted"/>
<protein>
    <submittedName>
        <fullName evidence="9">AAA family ATPase</fullName>
    </submittedName>
</protein>
<dbReference type="OrthoDB" id="26717at2157"/>
<keyword evidence="10" id="KW-1185">Reference proteome</keyword>
<keyword evidence="2" id="KW-0436">Ligase</keyword>
<evidence type="ECO:0000259" key="8">
    <source>
        <dbReference type="Pfam" id="PF07685"/>
    </source>
</evidence>
<evidence type="ECO:0000256" key="6">
    <source>
        <dbReference type="ARBA" id="ARBA00022962"/>
    </source>
</evidence>
<dbReference type="InterPro" id="IPR011698">
    <property type="entry name" value="GATase_3"/>
</dbReference>
<dbReference type="AlphaFoldDB" id="A0A8T8K8P0"/>
<evidence type="ECO:0000313" key="9">
    <source>
        <dbReference type="EMBL" id="QUH23483.1"/>
    </source>
</evidence>
<dbReference type="Pfam" id="PF01656">
    <property type="entry name" value="CbiA"/>
    <property type="match status" value="1"/>
</dbReference>
<dbReference type="Proteomes" id="UP000681041">
    <property type="component" value="Chromosome"/>
</dbReference>
<dbReference type="PANTHER" id="PTHR43873">
    <property type="entry name" value="COBYRINATE A,C-DIAMIDE SYNTHASE"/>
    <property type="match status" value="1"/>
</dbReference>
<evidence type="ECO:0000256" key="3">
    <source>
        <dbReference type="ARBA" id="ARBA00022741"/>
    </source>
</evidence>
<dbReference type="EMBL" id="CP058560">
    <property type="protein sequence ID" value="QUH23483.1"/>
    <property type="molecule type" value="Genomic_DNA"/>
</dbReference>
<dbReference type="Pfam" id="PF07685">
    <property type="entry name" value="GATase_3"/>
    <property type="match status" value="1"/>
</dbReference>
<comment type="cofactor">
    <cofactor evidence="1">
        <name>Mg(2+)</name>
        <dbReference type="ChEBI" id="CHEBI:18420"/>
    </cofactor>
</comment>
<dbReference type="RefSeq" id="WP_211532440.1">
    <property type="nucleotide sequence ID" value="NZ_CP058560.1"/>
</dbReference>
<dbReference type="Gene3D" id="3.40.50.880">
    <property type="match status" value="1"/>
</dbReference>
<evidence type="ECO:0000256" key="5">
    <source>
        <dbReference type="ARBA" id="ARBA00022842"/>
    </source>
</evidence>
<dbReference type="PROSITE" id="PS51273">
    <property type="entry name" value="GATASE_TYPE_1"/>
    <property type="match status" value="1"/>
</dbReference>
<evidence type="ECO:0000256" key="2">
    <source>
        <dbReference type="ARBA" id="ARBA00022598"/>
    </source>
</evidence>
<keyword evidence="5" id="KW-0460">Magnesium</keyword>
<evidence type="ECO:0000259" key="7">
    <source>
        <dbReference type="Pfam" id="PF01656"/>
    </source>
</evidence>
<keyword evidence="6" id="KW-0315">Glutamine amidotransferase</keyword>